<comment type="catalytic activity">
    <reaction evidence="8">
        <text>N(2)-acetyl-L-ornithine + L-glutamate = N-acetyl-L-glutamate + L-ornithine</text>
        <dbReference type="Rhea" id="RHEA:15349"/>
        <dbReference type="ChEBI" id="CHEBI:29985"/>
        <dbReference type="ChEBI" id="CHEBI:44337"/>
        <dbReference type="ChEBI" id="CHEBI:46911"/>
        <dbReference type="ChEBI" id="CHEBI:57805"/>
        <dbReference type="EC" id="2.3.1.35"/>
    </reaction>
</comment>
<feature type="binding site" evidence="8">
    <location>
        <position position="324"/>
    </location>
    <ligand>
        <name>substrate</name>
    </ligand>
</feature>
<comment type="similarity">
    <text evidence="1 8">Belongs to the ArgJ family.</text>
</comment>
<evidence type="ECO:0000256" key="7">
    <source>
        <dbReference type="ARBA" id="ARBA00023315"/>
    </source>
</evidence>
<dbReference type="AlphaFoldDB" id="A0AB34IKJ5"/>
<dbReference type="EMBL" id="JBGBPQ010000023">
    <property type="protein sequence ID" value="KAL1500463.1"/>
    <property type="molecule type" value="Genomic_DNA"/>
</dbReference>
<feature type="site" description="Cleavage; by autolysis" evidence="8">
    <location>
        <begin position="240"/>
        <end position="241"/>
    </location>
</feature>
<comment type="subunit">
    <text evidence="8">Heterodimer of an alpha and a beta chain.</text>
</comment>
<dbReference type="Proteomes" id="UP001515480">
    <property type="component" value="Unassembled WGS sequence"/>
</dbReference>
<keyword evidence="2 8" id="KW-0055">Arginine biosynthesis</keyword>
<name>A0AB34IKJ5_PRYPA</name>
<gene>
    <name evidence="9" type="ORF">AB1Y20_013120</name>
</gene>
<dbReference type="Gene3D" id="3.60.70.12">
    <property type="entry name" value="L-amino peptidase D-ALA esterase/amidase"/>
    <property type="match status" value="1"/>
</dbReference>
<comment type="caution">
    <text evidence="9">The sequence shown here is derived from an EMBL/GenBank/DDBJ whole genome shotgun (WGS) entry which is preliminary data.</text>
</comment>
<dbReference type="GO" id="GO:0005759">
    <property type="term" value="C:mitochondrial matrix"/>
    <property type="evidence" value="ECO:0007669"/>
    <property type="project" value="UniProtKB-SubCell"/>
</dbReference>
<dbReference type="InterPro" id="IPR016117">
    <property type="entry name" value="ArgJ-like_dom_sf"/>
</dbReference>
<evidence type="ECO:0000256" key="2">
    <source>
        <dbReference type="ARBA" id="ARBA00022571"/>
    </source>
</evidence>
<comment type="pathway">
    <text evidence="8">Amino-acid biosynthesis; L-arginine biosynthesis; L-ornithine and N-acetyl-L-glutamate from L-glutamate and N(2)-acetyl-L-ornithine (cyclic): step 1/1.</text>
</comment>
<evidence type="ECO:0000256" key="1">
    <source>
        <dbReference type="ARBA" id="ARBA00006774"/>
    </source>
</evidence>
<dbReference type="EC" id="2.3.1.1" evidence="8"/>
<evidence type="ECO:0000256" key="3">
    <source>
        <dbReference type="ARBA" id="ARBA00022605"/>
    </source>
</evidence>
<dbReference type="GO" id="GO:0006592">
    <property type="term" value="P:ornithine biosynthetic process"/>
    <property type="evidence" value="ECO:0007669"/>
    <property type="project" value="TreeGrafter"/>
</dbReference>
<keyword evidence="5 8" id="KW-0068">Autocatalytic cleavage</keyword>
<feature type="active site" description="Nucleophile" evidence="8">
    <location>
        <position position="241"/>
    </location>
</feature>
<dbReference type="Gene3D" id="3.10.20.340">
    <property type="entry name" value="ArgJ beta chain, C-terminal domain"/>
    <property type="match status" value="1"/>
</dbReference>
<dbReference type="InterPro" id="IPR002813">
    <property type="entry name" value="Arg_biosynth_ArgJ"/>
</dbReference>
<keyword evidence="4 8" id="KW-0808">Transferase</keyword>
<dbReference type="SUPFAM" id="SSF56266">
    <property type="entry name" value="DmpA/ArgJ-like"/>
    <property type="match status" value="1"/>
</dbReference>
<keyword evidence="10" id="KW-1185">Reference proteome</keyword>
<reference evidence="9 10" key="1">
    <citation type="journal article" date="2024" name="Science">
        <title>Giant polyketide synthase enzymes in the biosynthesis of giant marine polyether toxins.</title>
        <authorList>
            <person name="Fallon T.R."/>
            <person name="Shende V.V."/>
            <person name="Wierzbicki I.H."/>
            <person name="Pendleton A.L."/>
            <person name="Watervoot N.F."/>
            <person name="Auber R.P."/>
            <person name="Gonzalez D.J."/>
            <person name="Wisecaver J.H."/>
            <person name="Moore B.S."/>
        </authorList>
    </citation>
    <scope>NUCLEOTIDE SEQUENCE [LARGE SCALE GENOMIC DNA]</scope>
    <source>
        <strain evidence="9 10">12B1</strain>
    </source>
</reference>
<dbReference type="NCBIfam" id="NF003802">
    <property type="entry name" value="PRK05388.1"/>
    <property type="match status" value="1"/>
</dbReference>
<dbReference type="InterPro" id="IPR042195">
    <property type="entry name" value="ArgJ_beta_C"/>
</dbReference>
<evidence type="ECO:0000256" key="5">
    <source>
        <dbReference type="ARBA" id="ARBA00022813"/>
    </source>
</evidence>
<evidence type="ECO:0000313" key="9">
    <source>
        <dbReference type="EMBL" id="KAL1500463.1"/>
    </source>
</evidence>
<evidence type="ECO:0000313" key="10">
    <source>
        <dbReference type="Proteomes" id="UP001515480"/>
    </source>
</evidence>
<feature type="chain" id="PRO_5044031520" description="Arginine biosynthesis bifunctional protein ArgJ alpha chain" evidence="8">
    <location>
        <begin position="1"/>
        <end position="240"/>
    </location>
</feature>
<evidence type="ECO:0000256" key="6">
    <source>
        <dbReference type="ARBA" id="ARBA00023268"/>
    </source>
</evidence>
<feature type="site" description="Involved in the stabilization of negative charge on the oxyanion by the formation of the oxyanion hole" evidence="8">
    <location>
        <position position="171"/>
    </location>
</feature>
<feature type="binding site" evidence="8">
    <location>
        <position position="241"/>
    </location>
    <ligand>
        <name>substrate</name>
    </ligand>
</feature>
<feature type="chain" id="PRO_5044031521" description="Arginine biosynthesis bifunctional protein ArgJ beta chain" evidence="8">
    <location>
        <begin position="241"/>
        <end position="474"/>
    </location>
</feature>
<evidence type="ECO:0000256" key="4">
    <source>
        <dbReference type="ARBA" id="ARBA00022679"/>
    </source>
</evidence>
<dbReference type="HAMAP" id="MF_01106">
    <property type="entry name" value="ArgJ"/>
    <property type="match status" value="1"/>
</dbReference>
<feature type="site" description="Involved in the stabilization of negative charge on the oxyanion by the formation of the oxyanion hole" evidence="8">
    <location>
        <position position="172"/>
    </location>
</feature>
<accession>A0AB34IKJ5</accession>
<keyword evidence="3 8" id="KW-0028">Amino-acid biosynthesis</keyword>
<proteinExistence type="inferred from homology"/>
<feature type="binding site" evidence="8">
    <location>
        <position position="469"/>
    </location>
    <ligand>
        <name>substrate</name>
    </ligand>
</feature>
<dbReference type="PANTHER" id="PTHR23100">
    <property type="entry name" value="ARGININE BIOSYNTHESIS BIFUNCTIONAL PROTEIN ARGJ"/>
    <property type="match status" value="1"/>
</dbReference>
<dbReference type="GO" id="GO:0004358">
    <property type="term" value="F:L-glutamate N-acetyltransferase activity, acting on acetyl-L-ornithine as donor"/>
    <property type="evidence" value="ECO:0007669"/>
    <property type="project" value="UniProtKB-UniRule"/>
</dbReference>
<protein>
    <recommendedName>
        <fullName evidence="8">Arginine biosynthesis bifunctional protein ArgJ, mitochondrial</fullName>
    </recommendedName>
    <domain>
        <recommendedName>
            <fullName evidence="8">Glutamate N-acetyltransferase</fullName>
            <shortName evidence="8">GAT</shortName>
            <ecNumber evidence="8">2.3.1.35</ecNumber>
        </recommendedName>
        <alternativeName>
            <fullName evidence="8">Ornithine acetyltransferase</fullName>
            <shortName evidence="8">OATase</shortName>
        </alternativeName>
        <alternativeName>
            <fullName evidence="8">Ornithine transacetylase</fullName>
        </alternativeName>
    </domain>
    <domain>
        <recommendedName>
            <fullName evidence="8">Amino-acid acetyltransferase</fullName>
            <ecNumber evidence="8">2.3.1.1</ecNumber>
        </recommendedName>
        <alternativeName>
            <fullName evidence="8">N-acetylglutamate synthase</fullName>
            <shortName evidence="8">AGS</shortName>
        </alternativeName>
    </domain>
    <component>
        <recommendedName>
            <fullName evidence="8">Arginine biosynthesis bifunctional protein ArgJ alpha chain</fullName>
        </recommendedName>
    </component>
    <component>
        <recommendedName>
            <fullName evidence="8">Arginine biosynthesis bifunctional protein ArgJ beta chain</fullName>
        </recommendedName>
    </component>
</protein>
<sequence>MLASALLVVSLRPAAFRIRPSSSAPVCADRAVHRRSAWPTLQFGSASEYKEHLTSQGSLPEGFRVGVHGFKFTPKEADMQAVMNITLIALDRPTSSFAGVFTRNSFCGAPVTVGKKRIEHSAAIQAVVINNKISNVCAAGDGVQSSEDLCAAVASALELEGGADAVIPCSTGVIGWALPVEKMVEALPATAAKLQADSVVPAAYGIMTTDRFPKLRTYPACGGRLVGIAKGAGMIEPNMATMLSFILTDVDVPKHELQAMLRRVVDVSFNCVSVDADQSTSDTMLCLSSAVKPLPPGEAALAEFEAALTALATDLAEDIVRNGEGTSHVIRVHVSGAPSSELARGVGKAVVNSNLFKTAVAGNDPNVGRLVAAVGSYLGKVAPELDVTGCRMSLGGQLIFHRGKFDLDPTMEKSLSAHMSEAILTGSNGESLKYPRHQRCVEVGIEMGLGDCECTVFGSDMTTEYVEINADYRS</sequence>
<comment type="PTM">
    <text evidence="8">The alpha and beta chains are autoproteolytically processed from a single precursor protein within the mitochondrion.</text>
</comment>
<comment type="subcellular location">
    <subcellularLocation>
        <location evidence="8">Mitochondrion matrix</location>
    </subcellularLocation>
</comment>
<evidence type="ECO:0000256" key="8">
    <source>
        <dbReference type="HAMAP-Rule" id="MF_03124"/>
    </source>
</evidence>
<comment type="function">
    <text evidence="8">Catalyzes two activities which are involved in the cyclic version of arginine biosynthesis: the synthesis of acetylglutamate from glutamate and acetyl-CoA, and of ornithine by transacetylation between acetylornithine and glutamate.</text>
</comment>
<dbReference type="CDD" id="cd02152">
    <property type="entry name" value="OAT"/>
    <property type="match status" value="1"/>
</dbReference>
<dbReference type="EC" id="2.3.1.35" evidence="8"/>
<dbReference type="FunFam" id="3.60.70.12:FF:000001">
    <property type="entry name" value="Arginine biosynthesis bifunctional protein ArgJ, chloroplastic"/>
    <property type="match status" value="1"/>
</dbReference>
<dbReference type="GO" id="GO:0004042">
    <property type="term" value="F:L-glutamate N-acetyltransferase activity"/>
    <property type="evidence" value="ECO:0007669"/>
    <property type="project" value="UniProtKB-UniRule"/>
</dbReference>
<dbReference type="Pfam" id="PF01960">
    <property type="entry name" value="ArgJ"/>
    <property type="match status" value="1"/>
</dbReference>
<keyword evidence="8" id="KW-0496">Mitochondrion</keyword>
<comment type="catalytic activity">
    <reaction evidence="8">
        <text>L-glutamate + acetyl-CoA = N-acetyl-L-glutamate + CoA + H(+)</text>
        <dbReference type="Rhea" id="RHEA:24292"/>
        <dbReference type="ChEBI" id="CHEBI:15378"/>
        <dbReference type="ChEBI" id="CHEBI:29985"/>
        <dbReference type="ChEBI" id="CHEBI:44337"/>
        <dbReference type="ChEBI" id="CHEBI:57287"/>
        <dbReference type="ChEBI" id="CHEBI:57288"/>
        <dbReference type="EC" id="2.3.1.1"/>
    </reaction>
</comment>
<feature type="binding site" evidence="8">
    <location>
        <position position="474"/>
    </location>
    <ligand>
        <name>substrate</name>
    </ligand>
</feature>
<dbReference type="GO" id="GO:0006526">
    <property type="term" value="P:L-arginine biosynthetic process"/>
    <property type="evidence" value="ECO:0007669"/>
    <property type="project" value="UniProtKB-UniRule"/>
</dbReference>
<comment type="pathway">
    <text evidence="8">Amino-acid biosynthesis; L-arginine biosynthesis; N(2)-acetyl-L-ornithine from L-glutamate: step 1/4.</text>
</comment>
<feature type="binding site" evidence="8">
    <location>
        <position position="208"/>
    </location>
    <ligand>
        <name>substrate</name>
    </ligand>
</feature>
<organism evidence="9 10">
    <name type="scientific">Prymnesium parvum</name>
    <name type="common">Toxic golden alga</name>
    <dbReference type="NCBI Taxonomy" id="97485"/>
    <lineage>
        <taxon>Eukaryota</taxon>
        <taxon>Haptista</taxon>
        <taxon>Haptophyta</taxon>
        <taxon>Prymnesiophyceae</taxon>
        <taxon>Prymnesiales</taxon>
        <taxon>Prymnesiaceae</taxon>
        <taxon>Prymnesium</taxon>
    </lineage>
</organism>
<keyword evidence="6 8" id="KW-0511">Multifunctional enzyme</keyword>
<dbReference type="PANTHER" id="PTHR23100:SF0">
    <property type="entry name" value="ARGININE BIOSYNTHESIS BIFUNCTIONAL PROTEIN ARGJ, MITOCHONDRIAL"/>
    <property type="match status" value="1"/>
</dbReference>
<feature type="binding site" evidence="8">
    <location>
        <position position="230"/>
    </location>
    <ligand>
        <name>substrate</name>
    </ligand>
</feature>
<keyword evidence="7 8" id="KW-0012">Acyltransferase</keyword>